<name>A0A6A6NNN8_9PEZI</name>
<feature type="region of interest" description="Disordered" evidence="1">
    <location>
        <begin position="192"/>
        <end position="239"/>
    </location>
</feature>
<dbReference type="OrthoDB" id="3745836at2759"/>
<keyword evidence="3" id="KW-1185">Reference proteome</keyword>
<organism evidence="2 3">
    <name type="scientific">Lineolata rhizophorae</name>
    <dbReference type="NCBI Taxonomy" id="578093"/>
    <lineage>
        <taxon>Eukaryota</taxon>
        <taxon>Fungi</taxon>
        <taxon>Dikarya</taxon>
        <taxon>Ascomycota</taxon>
        <taxon>Pezizomycotina</taxon>
        <taxon>Dothideomycetes</taxon>
        <taxon>Dothideomycetes incertae sedis</taxon>
        <taxon>Lineolatales</taxon>
        <taxon>Lineolataceae</taxon>
        <taxon>Lineolata</taxon>
    </lineage>
</organism>
<protein>
    <recommendedName>
        <fullName evidence="4">N-acetyltransferase domain-containing protein</fullName>
    </recommendedName>
</protein>
<dbReference type="AlphaFoldDB" id="A0A6A6NNN8"/>
<accession>A0A6A6NNN8</accession>
<evidence type="ECO:0000313" key="3">
    <source>
        <dbReference type="Proteomes" id="UP000799766"/>
    </source>
</evidence>
<sequence length="268" mass="29795">MPDDSFSIAVYTPTELASQPALVHAVVELVNNAYFGHGDFEEEARFKRDQALIDNIRENGLCAVVVDENANDGDAPKVIASVSANVWKEAEGEPSLNYELSAVATLNSPPYRKRGLVDRCTLALQSALLERLRPSQRPDFRLWLIAVEHLNGAYWRRRGYKHVRTRVMPVGTWGARREFELATLVKRVGGLEGKDDVTPARETPEEAPVSALTPKEKDAAVPDELQRRSERGMATKTSRETVGEWMAQVVWVRTGTLLEQVVGGGPLY</sequence>
<reference evidence="2" key="1">
    <citation type="journal article" date="2020" name="Stud. Mycol.">
        <title>101 Dothideomycetes genomes: a test case for predicting lifestyles and emergence of pathogens.</title>
        <authorList>
            <person name="Haridas S."/>
            <person name="Albert R."/>
            <person name="Binder M."/>
            <person name="Bloem J."/>
            <person name="Labutti K."/>
            <person name="Salamov A."/>
            <person name="Andreopoulos B."/>
            <person name="Baker S."/>
            <person name="Barry K."/>
            <person name="Bills G."/>
            <person name="Bluhm B."/>
            <person name="Cannon C."/>
            <person name="Castanera R."/>
            <person name="Culley D."/>
            <person name="Daum C."/>
            <person name="Ezra D."/>
            <person name="Gonzalez J."/>
            <person name="Henrissat B."/>
            <person name="Kuo A."/>
            <person name="Liang C."/>
            <person name="Lipzen A."/>
            <person name="Lutzoni F."/>
            <person name="Magnuson J."/>
            <person name="Mondo S."/>
            <person name="Nolan M."/>
            <person name="Ohm R."/>
            <person name="Pangilinan J."/>
            <person name="Park H.-J."/>
            <person name="Ramirez L."/>
            <person name="Alfaro M."/>
            <person name="Sun H."/>
            <person name="Tritt A."/>
            <person name="Yoshinaga Y."/>
            <person name="Zwiers L.-H."/>
            <person name="Turgeon B."/>
            <person name="Goodwin S."/>
            <person name="Spatafora J."/>
            <person name="Crous P."/>
            <person name="Grigoriev I."/>
        </authorList>
    </citation>
    <scope>NUCLEOTIDE SEQUENCE</scope>
    <source>
        <strain evidence="2">ATCC 16933</strain>
    </source>
</reference>
<dbReference type="EMBL" id="MU001698">
    <property type="protein sequence ID" value="KAF2453385.1"/>
    <property type="molecule type" value="Genomic_DNA"/>
</dbReference>
<feature type="compositionally biased region" description="Basic and acidic residues" evidence="1">
    <location>
        <begin position="214"/>
        <end position="239"/>
    </location>
</feature>
<dbReference type="Proteomes" id="UP000799766">
    <property type="component" value="Unassembled WGS sequence"/>
</dbReference>
<gene>
    <name evidence="2" type="ORF">BDY21DRAFT_356546</name>
</gene>
<feature type="compositionally biased region" description="Basic and acidic residues" evidence="1">
    <location>
        <begin position="192"/>
        <end position="204"/>
    </location>
</feature>
<evidence type="ECO:0000256" key="1">
    <source>
        <dbReference type="SAM" id="MobiDB-lite"/>
    </source>
</evidence>
<evidence type="ECO:0008006" key="4">
    <source>
        <dbReference type="Google" id="ProtNLM"/>
    </source>
</evidence>
<evidence type="ECO:0000313" key="2">
    <source>
        <dbReference type="EMBL" id="KAF2453385.1"/>
    </source>
</evidence>
<proteinExistence type="predicted"/>